<evidence type="ECO:0000256" key="2">
    <source>
        <dbReference type="ARBA" id="ARBA00022448"/>
    </source>
</evidence>
<name>A0A5C1YME8_9PROT</name>
<evidence type="ECO:0000256" key="8">
    <source>
        <dbReference type="PROSITE-ProRule" id="PRU01360"/>
    </source>
</evidence>
<dbReference type="EMBL" id="CP043506">
    <property type="protein sequence ID" value="QEO17073.1"/>
    <property type="molecule type" value="Genomic_DNA"/>
</dbReference>
<dbReference type="InterPro" id="IPR037066">
    <property type="entry name" value="Plug_dom_sf"/>
</dbReference>
<reference evidence="14 15" key="1">
    <citation type="submission" date="2019-09" db="EMBL/GenBank/DDBJ databases">
        <title>Genome sequencing of strain KACC 21233.</title>
        <authorList>
            <person name="Heo J."/>
            <person name="Kim S.-J."/>
            <person name="Kim J.-S."/>
            <person name="Hong S.-B."/>
            <person name="Kwon S.-W."/>
        </authorList>
    </citation>
    <scope>NUCLEOTIDE SEQUENCE [LARGE SCALE GENOMIC DNA]</scope>
    <source>
        <strain evidence="14 15">KACC 21233</strain>
    </source>
</reference>
<keyword evidence="15" id="KW-1185">Reference proteome</keyword>
<dbReference type="InterPro" id="IPR039426">
    <property type="entry name" value="TonB-dep_rcpt-like"/>
</dbReference>
<dbReference type="InterPro" id="IPR036942">
    <property type="entry name" value="Beta-barrel_TonB_sf"/>
</dbReference>
<keyword evidence="4 8" id="KW-0812">Transmembrane</keyword>
<evidence type="ECO:0000256" key="10">
    <source>
        <dbReference type="SAM" id="MobiDB-lite"/>
    </source>
</evidence>
<dbReference type="Gene3D" id="2.170.130.10">
    <property type="entry name" value="TonB-dependent receptor, plug domain"/>
    <property type="match status" value="1"/>
</dbReference>
<gene>
    <name evidence="14" type="ORF">FLP30_04385</name>
</gene>
<dbReference type="PANTHER" id="PTHR32552">
    <property type="entry name" value="FERRICHROME IRON RECEPTOR-RELATED"/>
    <property type="match status" value="1"/>
</dbReference>
<evidence type="ECO:0000256" key="1">
    <source>
        <dbReference type="ARBA" id="ARBA00004571"/>
    </source>
</evidence>
<evidence type="ECO:0000259" key="13">
    <source>
        <dbReference type="Pfam" id="PF07715"/>
    </source>
</evidence>
<dbReference type="PANTHER" id="PTHR32552:SF83">
    <property type="entry name" value="BLR3904 PROTEIN"/>
    <property type="match status" value="1"/>
</dbReference>
<evidence type="ECO:0000256" key="6">
    <source>
        <dbReference type="ARBA" id="ARBA00023136"/>
    </source>
</evidence>
<dbReference type="AlphaFoldDB" id="A0A5C1YME8"/>
<dbReference type="GO" id="GO:0009279">
    <property type="term" value="C:cell outer membrane"/>
    <property type="evidence" value="ECO:0007669"/>
    <property type="project" value="UniProtKB-SubCell"/>
</dbReference>
<proteinExistence type="inferred from homology"/>
<dbReference type="SUPFAM" id="SSF56935">
    <property type="entry name" value="Porins"/>
    <property type="match status" value="1"/>
</dbReference>
<evidence type="ECO:0000256" key="3">
    <source>
        <dbReference type="ARBA" id="ARBA00022452"/>
    </source>
</evidence>
<dbReference type="Proteomes" id="UP000324536">
    <property type="component" value="Chromosome"/>
</dbReference>
<keyword evidence="7 8" id="KW-0998">Cell outer membrane</keyword>
<evidence type="ECO:0000313" key="15">
    <source>
        <dbReference type="Proteomes" id="UP000324536"/>
    </source>
</evidence>
<sequence>MTTYAPKRRLNPVPLAVSLTLGCSAFPALADTVAPTRQVPDAKVQKKAQDSAAGSATLANGKGNGPKLVKQDDGSLNEEWTVHGSPMNTLTTPIGLSRMPEDVLHTPQTINVVPQILMQQQNVKSLDEALKNVPGITASVGEGEGGMAGDQFLIRGFAAQNDIYENGLRDFGVYTRDSFDYDHVTVIKGPSSQVFGNGTTGGAINITTKTPTDHNHVNASFSGGSGSYYRGTVDFNHKITDSIAFRMTGMGNESNMVGRDRVYSHRWGIAPSIVFGLGKKVNYTLEYFHQTDNRIPDYGVPVVTKKGSAYGAPVTEYGVRRTNWYGTTYDKDNSDVDMLTGRLQWEVNKYLTVYNDTRGGLYSRYFSASQEACNAACTTALFSANPGAAMISRNGGLGGPNPYQQDDWSVQNVLSAVAKFSTGSIRHEMIAGVDVEHVNDRRRNYAYASTRPGTSLLNPSMYVPGLVLCDAGKCANNLTNMPNGVGKKEWKTGDATDVGVFFSEQAWLTSWFSVRGGFRWDHWDSHYSAAGGIPSAADSSFPMGQKEDTFNPNVSLMYTPTDNAMVYFTWSQSTTPLGMYVTNSSEPLTSKNVNFKPERSSLYELGAKYSAFHNRIGFTASVFRLEKGNSVLVDPSSGSISSSGDTQRNQGLELGVSGQIMKNWSIIATYARYDSQTTGGTAADIGKQVQYVPRNQATVWSTYEIAPKTLYNVTVGGGVTWREGVFLDPANTARVPANVEFDTVLSHQFGSHWKVAMNGYNLANRLNYGNLFSNRVTPSIGRSFLFNLSASY</sequence>
<dbReference type="CDD" id="cd01347">
    <property type="entry name" value="ligand_gated_channel"/>
    <property type="match status" value="1"/>
</dbReference>
<dbReference type="RefSeq" id="WP_149278752.1">
    <property type="nucleotide sequence ID" value="NZ_CP043506.1"/>
</dbReference>
<keyword evidence="14" id="KW-0675">Receptor</keyword>
<protein>
    <submittedName>
        <fullName evidence="14">TonB-dependent receptor</fullName>
    </submittedName>
</protein>
<evidence type="ECO:0000256" key="9">
    <source>
        <dbReference type="RuleBase" id="RU003357"/>
    </source>
</evidence>
<organism evidence="14 15">
    <name type="scientific">Acetobacter vaccinii</name>
    <dbReference type="NCBI Taxonomy" id="2592655"/>
    <lineage>
        <taxon>Bacteria</taxon>
        <taxon>Pseudomonadati</taxon>
        <taxon>Pseudomonadota</taxon>
        <taxon>Alphaproteobacteria</taxon>
        <taxon>Acetobacterales</taxon>
        <taxon>Acetobacteraceae</taxon>
        <taxon>Acetobacter</taxon>
    </lineage>
</organism>
<comment type="subcellular location">
    <subcellularLocation>
        <location evidence="1 8">Cell outer membrane</location>
        <topology evidence="1 8">Multi-pass membrane protein</topology>
    </subcellularLocation>
</comment>
<feature type="region of interest" description="Disordered" evidence="10">
    <location>
        <begin position="40"/>
        <end position="88"/>
    </location>
</feature>
<evidence type="ECO:0000256" key="5">
    <source>
        <dbReference type="ARBA" id="ARBA00023077"/>
    </source>
</evidence>
<feature type="domain" description="TonB-dependent receptor-like beta-barrel" evidence="12">
    <location>
        <begin position="283"/>
        <end position="762"/>
    </location>
</feature>
<dbReference type="PROSITE" id="PS51257">
    <property type="entry name" value="PROKAR_LIPOPROTEIN"/>
    <property type="match status" value="1"/>
</dbReference>
<dbReference type="Pfam" id="PF07715">
    <property type="entry name" value="Plug"/>
    <property type="match status" value="1"/>
</dbReference>
<dbReference type="OrthoDB" id="9760333at2"/>
<keyword evidence="2 8" id="KW-0813">Transport</keyword>
<evidence type="ECO:0000259" key="12">
    <source>
        <dbReference type="Pfam" id="PF00593"/>
    </source>
</evidence>
<dbReference type="PROSITE" id="PS52016">
    <property type="entry name" value="TONB_DEPENDENT_REC_3"/>
    <property type="match status" value="1"/>
</dbReference>
<dbReference type="InterPro" id="IPR000531">
    <property type="entry name" value="Beta-barrel_TonB"/>
</dbReference>
<keyword evidence="3 8" id="KW-1134">Transmembrane beta strand</keyword>
<dbReference type="GO" id="GO:0015344">
    <property type="term" value="F:siderophore uptake transmembrane transporter activity"/>
    <property type="evidence" value="ECO:0007669"/>
    <property type="project" value="TreeGrafter"/>
</dbReference>
<dbReference type="Pfam" id="PF00593">
    <property type="entry name" value="TonB_dep_Rec_b-barrel"/>
    <property type="match status" value="1"/>
</dbReference>
<evidence type="ECO:0000313" key="14">
    <source>
        <dbReference type="EMBL" id="QEO17073.1"/>
    </source>
</evidence>
<keyword evidence="11" id="KW-0732">Signal</keyword>
<comment type="similarity">
    <text evidence="8 9">Belongs to the TonB-dependent receptor family.</text>
</comment>
<evidence type="ECO:0000256" key="7">
    <source>
        <dbReference type="ARBA" id="ARBA00023237"/>
    </source>
</evidence>
<dbReference type="KEGG" id="acek:FLP30_04385"/>
<evidence type="ECO:0000256" key="4">
    <source>
        <dbReference type="ARBA" id="ARBA00022692"/>
    </source>
</evidence>
<dbReference type="InterPro" id="IPR012910">
    <property type="entry name" value="Plug_dom"/>
</dbReference>
<accession>A0A5C1YME8</accession>
<feature type="chain" id="PRO_5022955751" evidence="11">
    <location>
        <begin position="31"/>
        <end position="792"/>
    </location>
</feature>
<feature type="domain" description="TonB-dependent receptor plug" evidence="13">
    <location>
        <begin position="104"/>
        <end position="203"/>
    </location>
</feature>
<evidence type="ECO:0000256" key="11">
    <source>
        <dbReference type="SAM" id="SignalP"/>
    </source>
</evidence>
<feature type="signal peptide" evidence="11">
    <location>
        <begin position="1"/>
        <end position="30"/>
    </location>
</feature>
<dbReference type="Gene3D" id="2.40.170.20">
    <property type="entry name" value="TonB-dependent receptor, beta-barrel domain"/>
    <property type="match status" value="1"/>
</dbReference>
<keyword evidence="6 8" id="KW-0472">Membrane</keyword>
<keyword evidence="5 9" id="KW-0798">TonB box</keyword>